<accession>A0A174BA37</accession>
<gene>
    <name evidence="2" type="ORF">ERS852450_00947</name>
</gene>
<organism evidence="2 3">
    <name type="scientific">Anaerobutyricum hallii</name>
    <dbReference type="NCBI Taxonomy" id="39488"/>
    <lineage>
        <taxon>Bacteria</taxon>
        <taxon>Bacillati</taxon>
        <taxon>Bacillota</taxon>
        <taxon>Clostridia</taxon>
        <taxon>Lachnospirales</taxon>
        <taxon>Lachnospiraceae</taxon>
        <taxon>Anaerobutyricum</taxon>
    </lineage>
</organism>
<name>A0A174BA37_9FIRM</name>
<sequence>MGFCTQCGNQIPNTEKNCHYCGAVNEGYVPPKVEPKQAAQDYNARQENHMEAQKFAGLKYAEGEVEVRTYLCSDIYSPSSKGYLTVTNKRVIFQGMSSGSRVNQETWLDGVSGIDAFYGKDINTSKIIRSIVLMIIGLIVMMAGSSSASYDGMGGGSGSGISLIIGLLFLGLGILQLVLAFQNCFILSIYSSKTIGCSISIGSAPQNMIGNGALYTLKSRPTVDTDRMINELGALIQDLQTYGNQAVVKWKKR</sequence>
<protein>
    <submittedName>
        <fullName evidence="2">Uncharacterized protein</fullName>
    </submittedName>
</protein>
<dbReference type="EMBL" id="CYZL01000006">
    <property type="protein sequence ID" value="CUN97494.1"/>
    <property type="molecule type" value="Genomic_DNA"/>
</dbReference>
<reference evidence="2 3" key="1">
    <citation type="submission" date="2015-09" db="EMBL/GenBank/DDBJ databases">
        <authorList>
            <consortium name="Pathogen Informatics"/>
        </authorList>
    </citation>
    <scope>NUCLEOTIDE SEQUENCE [LARGE SCALE GENOMIC DNA]</scope>
    <source>
        <strain evidence="2 3">2789STDY5834835</strain>
    </source>
</reference>
<feature type="transmembrane region" description="Helical" evidence="1">
    <location>
        <begin position="160"/>
        <end position="181"/>
    </location>
</feature>
<keyword evidence="1" id="KW-1133">Transmembrane helix</keyword>
<keyword evidence="1" id="KW-0812">Transmembrane</keyword>
<dbReference type="Proteomes" id="UP000095679">
    <property type="component" value="Unassembled WGS sequence"/>
</dbReference>
<dbReference type="RefSeq" id="WP_055298192.1">
    <property type="nucleotide sequence ID" value="NZ_BLYK01000011.1"/>
</dbReference>
<feature type="transmembrane region" description="Helical" evidence="1">
    <location>
        <begin position="127"/>
        <end position="148"/>
    </location>
</feature>
<evidence type="ECO:0000313" key="3">
    <source>
        <dbReference type="Proteomes" id="UP000095679"/>
    </source>
</evidence>
<keyword evidence="1" id="KW-0472">Membrane</keyword>
<evidence type="ECO:0000256" key="1">
    <source>
        <dbReference type="SAM" id="Phobius"/>
    </source>
</evidence>
<dbReference type="AlphaFoldDB" id="A0A174BA37"/>
<evidence type="ECO:0000313" key="2">
    <source>
        <dbReference type="EMBL" id="CUN97494.1"/>
    </source>
</evidence>
<proteinExistence type="predicted"/>